<dbReference type="EMBL" id="GBRH01274175">
    <property type="protein sequence ID" value="JAD23720.1"/>
    <property type="molecule type" value="Transcribed_RNA"/>
</dbReference>
<proteinExistence type="predicted"/>
<sequence>MVRGGPPGLQSSVR</sequence>
<evidence type="ECO:0000313" key="1">
    <source>
        <dbReference type="EMBL" id="JAD23720.1"/>
    </source>
</evidence>
<reference evidence="1" key="2">
    <citation type="journal article" date="2015" name="Data Brief">
        <title>Shoot transcriptome of the giant reed, Arundo donax.</title>
        <authorList>
            <person name="Barrero R.A."/>
            <person name="Guerrero F.D."/>
            <person name="Moolhuijzen P."/>
            <person name="Goolsby J.A."/>
            <person name="Tidwell J."/>
            <person name="Bellgard S.E."/>
            <person name="Bellgard M.I."/>
        </authorList>
    </citation>
    <scope>NUCLEOTIDE SEQUENCE</scope>
    <source>
        <tissue evidence="1">Shoot tissue taken approximately 20 cm above the soil surface</tissue>
    </source>
</reference>
<reference evidence="1" key="1">
    <citation type="submission" date="2014-09" db="EMBL/GenBank/DDBJ databases">
        <authorList>
            <person name="Magalhaes I.L.F."/>
            <person name="Oliveira U."/>
            <person name="Santos F.R."/>
            <person name="Vidigal T.H.D.A."/>
            <person name="Brescovit A.D."/>
            <person name="Santos A.J."/>
        </authorList>
    </citation>
    <scope>NUCLEOTIDE SEQUENCE</scope>
    <source>
        <tissue evidence="1">Shoot tissue taken approximately 20 cm above the soil surface</tissue>
    </source>
</reference>
<organism evidence="1">
    <name type="scientific">Arundo donax</name>
    <name type="common">Giant reed</name>
    <name type="synonym">Donax arundinaceus</name>
    <dbReference type="NCBI Taxonomy" id="35708"/>
    <lineage>
        <taxon>Eukaryota</taxon>
        <taxon>Viridiplantae</taxon>
        <taxon>Streptophyta</taxon>
        <taxon>Embryophyta</taxon>
        <taxon>Tracheophyta</taxon>
        <taxon>Spermatophyta</taxon>
        <taxon>Magnoliopsida</taxon>
        <taxon>Liliopsida</taxon>
        <taxon>Poales</taxon>
        <taxon>Poaceae</taxon>
        <taxon>PACMAD clade</taxon>
        <taxon>Arundinoideae</taxon>
        <taxon>Arundineae</taxon>
        <taxon>Arundo</taxon>
    </lineage>
</organism>
<protein>
    <submittedName>
        <fullName evidence="1">Uncharacterized protein</fullName>
    </submittedName>
</protein>
<accession>A0A0A8YEU6</accession>
<name>A0A0A8YEU6_ARUDO</name>